<reference evidence="9 10" key="1">
    <citation type="submission" date="2017-06" db="EMBL/GenBank/DDBJ databases">
        <authorList>
            <person name="Kim H.J."/>
            <person name="Triplett B.A."/>
        </authorList>
    </citation>
    <scope>NUCLEOTIDE SEQUENCE [LARGE SCALE GENOMIC DNA]</scope>
    <source>
        <strain evidence="9 10">DSM 29052</strain>
    </source>
</reference>
<dbReference type="InterPro" id="IPR010980">
    <property type="entry name" value="Cyt_c/b562"/>
</dbReference>
<feature type="binding site" description="axial binding residue" evidence="6">
    <location>
        <position position="139"/>
    </location>
    <ligand>
        <name>heme c</name>
        <dbReference type="ChEBI" id="CHEBI:61717"/>
    </ligand>
    <ligandPart>
        <name>Fe</name>
        <dbReference type="ChEBI" id="CHEBI:18248"/>
    </ligandPart>
</feature>
<dbReference type="EMBL" id="FZNN01000007">
    <property type="protein sequence ID" value="SNR50077.1"/>
    <property type="molecule type" value="Genomic_DNA"/>
</dbReference>
<dbReference type="Pfam" id="PF01322">
    <property type="entry name" value="Cytochrom_C_2"/>
    <property type="match status" value="1"/>
</dbReference>
<evidence type="ECO:0000256" key="3">
    <source>
        <dbReference type="ARBA" id="ARBA00022723"/>
    </source>
</evidence>
<keyword evidence="4" id="KW-0249">Electron transport</keyword>
<proteinExistence type="predicted"/>
<keyword evidence="2 7" id="KW-0349">Heme</keyword>
<dbReference type="Gene3D" id="1.20.120.10">
    <property type="entry name" value="Cytochrome c/b562"/>
    <property type="match status" value="1"/>
</dbReference>
<dbReference type="PROSITE" id="PS51009">
    <property type="entry name" value="CYTCII"/>
    <property type="match status" value="1"/>
</dbReference>
<evidence type="ECO:0000256" key="1">
    <source>
        <dbReference type="ARBA" id="ARBA00022448"/>
    </source>
</evidence>
<feature type="signal peptide" evidence="8">
    <location>
        <begin position="1"/>
        <end position="21"/>
    </location>
</feature>
<dbReference type="PIRSF" id="PIRSF000027">
    <property type="entry name" value="Cytc_c_prime"/>
    <property type="match status" value="1"/>
</dbReference>
<evidence type="ECO:0000313" key="10">
    <source>
        <dbReference type="Proteomes" id="UP000198417"/>
    </source>
</evidence>
<dbReference type="Proteomes" id="UP000198417">
    <property type="component" value="Unassembled WGS sequence"/>
</dbReference>
<evidence type="ECO:0000256" key="6">
    <source>
        <dbReference type="PIRSR" id="PIRSR000027-1"/>
    </source>
</evidence>
<accession>A0A238WU53</accession>
<keyword evidence="8" id="KW-0732">Signal</keyword>
<protein>
    <submittedName>
        <fullName evidence="9">Cytochrome c556</fullName>
    </submittedName>
</protein>
<evidence type="ECO:0000256" key="7">
    <source>
        <dbReference type="PIRSR" id="PIRSR000027-2"/>
    </source>
</evidence>
<evidence type="ECO:0000256" key="2">
    <source>
        <dbReference type="ARBA" id="ARBA00022617"/>
    </source>
</evidence>
<keyword evidence="3 6" id="KW-0479">Metal-binding</keyword>
<feature type="chain" id="PRO_5012714850" evidence="8">
    <location>
        <begin position="22"/>
        <end position="144"/>
    </location>
</feature>
<dbReference type="GO" id="GO:0020037">
    <property type="term" value="F:heme binding"/>
    <property type="evidence" value="ECO:0007669"/>
    <property type="project" value="InterPro"/>
</dbReference>
<dbReference type="InterPro" id="IPR012127">
    <property type="entry name" value="Cyt_c_prime"/>
</dbReference>
<feature type="binding site" description="covalent" evidence="7">
    <location>
        <position position="138"/>
    </location>
    <ligand>
        <name>heme c</name>
        <dbReference type="ChEBI" id="CHEBI:61717"/>
    </ligand>
</feature>
<feature type="binding site" description="covalent" evidence="7">
    <location>
        <position position="135"/>
    </location>
    <ligand>
        <name>heme c</name>
        <dbReference type="ChEBI" id="CHEBI:61717"/>
    </ligand>
</feature>
<dbReference type="SUPFAM" id="SSF47175">
    <property type="entry name" value="Cytochromes"/>
    <property type="match status" value="1"/>
</dbReference>
<dbReference type="GO" id="GO:0042597">
    <property type="term" value="C:periplasmic space"/>
    <property type="evidence" value="ECO:0007669"/>
    <property type="project" value="InterPro"/>
</dbReference>
<dbReference type="GO" id="GO:0022900">
    <property type="term" value="P:electron transport chain"/>
    <property type="evidence" value="ECO:0007669"/>
    <property type="project" value="InterPro"/>
</dbReference>
<dbReference type="InterPro" id="IPR002321">
    <property type="entry name" value="Cyt_c_II"/>
</dbReference>
<dbReference type="AlphaFoldDB" id="A0A238WU53"/>
<gene>
    <name evidence="9" type="ORF">SAMN06265370_107127</name>
</gene>
<evidence type="ECO:0000256" key="4">
    <source>
        <dbReference type="ARBA" id="ARBA00022982"/>
    </source>
</evidence>
<dbReference type="GO" id="GO:0005506">
    <property type="term" value="F:iron ion binding"/>
    <property type="evidence" value="ECO:0007669"/>
    <property type="project" value="InterPro"/>
</dbReference>
<evidence type="ECO:0000256" key="5">
    <source>
        <dbReference type="ARBA" id="ARBA00023004"/>
    </source>
</evidence>
<name>A0A238WU53_9RHOB</name>
<sequence length="144" mass="15459">MNRTTLAIGIALALVAGGALAHSGVKNATVLARMELMKDMGRQMKVLGRMDKGFINFDAGAVQVAVARIAVLAEKTPTLFEAPAQDPNSEALPVIWDDFSTFAQEAQALEMVTARLTIVQQIDLHPALKQLGAACKSCHGRFRK</sequence>
<evidence type="ECO:0000256" key="8">
    <source>
        <dbReference type="SAM" id="SignalP"/>
    </source>
</evidence>
<organism evidence="9 10">
    <name type="scientific">Puniceibacterium sediminis</name>
    <dbReference type="NCBI Taxonomy" id="1608407"/>
    <lineage>
        <taxon>Bacteria</taxon>
        <taxon>Pseudomonadati</taxon>
        <taxon>Pseudomonadota</taxon>
        <taxon>Alphaproteobacteria</taxon>
        <taxon>Rhodobacterales</taxon>
        <taxon>Paracoccaceae</taxon>
        <taxon>Puniceibacterium</taxon>
    </lineage>
</organism>
<keyword evidence="10" id="KW-1185">Reference proteome</keyword>
<evidence type="ECO:0000313" key="9">
    <source>
        <dbReference type="EMBL" id="SNR50077.1"/>
    </source>
</evidence>
<keyword evidence="5 6" id="KW-0408">Iron</keyword>
<comment type="PTM">
    <text evidence="7">Binds 1 heme group per subunit.</text>
</comment>
<dbReference type="GO" id="GO:0009055">
    <property type="term" value="F:electron transfer activity"/>
    <property type="evidence" value="ECO:0007669"/>
    <property type="project" value="InterPro"/>
</dbReference>
<keyword evidence="1" id="KW-0813">Transport</keyword>